<sequence length="67" mass="7936">MTDFSLINKEKTIKSYGQENFHEILDNLMTIRQTIADGGHHHFAVFFRRDQIKWWEKGGPGSEFYSM</sequence>
<keyword evidence="2" id="KW-1185">Reference proteome</keyword>
<proteinExistence type="predicted"/>
<organism evidence="1 2">
    <name type="scientific">Yasminevirus sp. GU-2018</name>
    <dbReference type="NCBI Taxonomy" id="2420051"/>
    <lineage>
        <taxon>Viruses</taxon>
        <taxon>Varidnaviria</taxon>
        <taxon>Bamfordvirae</taxon>
        <taxon>Nucleocytoviricota</taxon>
        <taxon>Megaviricetes</taxon>
        <taxon>Imitervirales</taxon>
        <taxon>Mimiviridae</taxon>
        <taxon>Klosneuvirinae</taxon>
        <taxon>Yasminevirus</taxon>
        <taxon>Yasminevirus saudimassiliense</taxon>
    </lineage>
</organism>
<evidence type="ECO:0000313" key="1">
    <source>
        <dbReference type="EMBL" id="VBB17828.1"/>
    </source>
</evidence>
<gene>
    <name evidence="1" type="ORF">YASMINEVIRUS_291</name>
</gene>
<comment type="caution">
    <text evidence="1">The sequence shown here is derived from an EMBL/GenBank/DDBJ whole genome shotgun (WGS) entry which is preliminary data.</text>
</comment>
<evidence type="ECO:0000313" key="2">
    <source>
        <dbReference type="Proteomes" id="UP000594342"/>
    </source>
</evidence>
<dbReference type="EMBL" id="UPSH01000001">
    <property type="protein sequence ID" value="VBB17828.1"/>
    <property type="molecule type" value="Genomic_DNA"/>
</dbReference>
<accession>A0A5K0U7D0</accession>
<protein>
    <submittedName>
        <fullName evidence="1">Uncharacterized protein</fullName>
    </submittedName>
</protein>
<dbReference type="Proteomes" id="UP000594342">
    <property type="component" value="Unassembled WGS sequence"/>
</dbReference>
<name>A0A5K0U7D0_9VIRU</name>
<reference evidence="1 2" key="1">
    <citation type="submission" date="2018-10" db="EMBL/GenBank/DDBJ databases">
        <authorList>
            <consortium name="IHU Genomes"/>
        </authorList>
    </citation>
    <scope>NUCLEOTIDE SEQUENCE [LARGE SCALE GENOMIC DNA]</scope>
    <source>
        <strain evidence="1 2">A1</strain>
    </source>
</reference>